<gene>
    <name evidence="1" type="ORF">S03H2_43433</name>
</gene>
<protein>
    <submittedName>
        <fullName evidence="1">Uncharacterized protein</fullName>
    </submittedName>
</protein>
<evidence type="ECO:0000313" key="1">
    <source>
        <dbReference type="EMBL" id="GAH70321.1"/>
    </source>
</evidence>
<reference evidence="1" key="1">
    <citation type="journal article" date="2014" name="Front. Microbiol.">
        <title>High frequency of phylogenetically diverse reductive dehalogenase-homologous genes in deep subseafloor sedimentary metagenomes.</title>
        <authorList>
            <person name="Kawai M."/>
            <person name="Futagami T."/>
            <person name="Toyoda A."/>
            <person name="Takaki Y."/>
            <person name="Nishi S."/>
            <person name="Hori S."/>
            <person name="Arai W."/>
            <person name="Tsubouchi T."/>
            <person name="Morono Y."/>
            <person name="Uchiyama I."/>
            <person name="Ito T."/>
            <person name="Fujiyama A."/>
            <person name="Inagaki F."/>
            <person name="Takami H."/>
        </authorList>
    </citation>
    <scope>NUCLEOTIDE SEQUENCE</scope>
    <source>
        <strain evidence="1">Expedition CK06-06</strain>
    </source>
</reference>
<dbReference type="AlphaFoldDB" id="X1HJK5"/>
<comment type="caution">
    <text evidence="1">The sequence shown here is derived from an EMBL/GenBank/DDBJ whole genome shotgun (WGS) entry which is preliminary data.</text>
</comment>
<dbReference type="EMBL" id="BARU01027094">
    <property type="protein sequence ID" value="GAH70321.1"/>
    <property type="molecule type" value="Genomic_DNA"/>
</dbReference>
<proteinExistence type="predicted"/>
<sequence length="33" mass="3633">MDDLVELWEIPTGQGKCMIAGWHQWADAGTVSS</sequence>
<name>X1HJK5_9ZZZZ</name>
<accession>X1HJK5</accession>
<feature type="non-terminal residue" evidence="1">
    <location>
        <position position="33"/>
    </location>
</feature>
<organism evidence="1">
    <name type="scientific">marine sediment metagenome</name>
    <dbReference type="NCBI Taxonomy" id="412755"/>
    <lineage>
        <taxon>unclassified sequences</taxon>
        <taxon>metagenomes</taxon>
        <taxon>ecological metagenomes</taxon>
    </lineage>
</organism>